<dbReference type="EMBL" id="ATFF01000006">
    <property type="protein sequence ID" value="EPF30355.1"/>
    <property type="molecule type" value="Genomic_DNA"/>
</dbReference>
<evidence type="ECO:0000313" key="2">
    <source>
        <dbReference type="Proteomes" id="UP000014541"/>
    </source>
</evidence>
<dbReference type="HOGENOM" id="CLU_2037035_0_0_12"/>
<reference evidence="1 2" key="1">
    <citation type="submission" date="2013-04" db="EMBL/GenBank/DDBJ databases">
        <title>The Genome Sequence of Treponema maltophilum ATCC 51939.</title>
        <authorList>
            <consortium name="The Broad Institute Genomics Platform"/>
            <person name="Earl A."/>
            <person name="Ward D."/>
            <person name="Feldgarden M."/>
            <person name="Gevers D."/>
            <person name="Leonetti C."/>
            <person name="Blanton J.M."/>
            <person name="Dewhirst F.E."/>
            <person name="Izard J."/>
            <person name="Walker B."/>
            <person name="Young S."/>
            <person name="Zeng Q."/>
            <person name="Gargeya S."/>
            <person name="Fitzgerald M."/>
            <person name="Haas B."/>
            <person name="Abouelleil A."/>
            <person name="Allen A.W."/>
            <person name="Alvarado L."/>
            <person name="Arachchi H.M."/>
            <person name="Berlin A.M."/>
            <person name="Chapman S.B."/>
            <person name="Gainer-Dewar J."/>
            <person name="Goldberg J."/>
            <person name="Griggs A."/>
            <person name="Gujja S."/>
            <person name="Hansen M."/>
            <person name="Howarth C."/>
            <person name="Imamovic A."/>
            <person name="Ireland A."/>
            <person name="Larimer J."/>
            <person name="McCowan C."/>
            <person name="Murphy C."/>
            <person name="Pearson M."/>
            <person name="Poon T.W."/>
            <person name="Priest M."/>
            <person name="Roberts A."/>
            <person name="Saif S."/>
            <person name="Shea T."/>
            <person name="Sisk P."/>
            <person name="Sykes S."/>
            <person name="Wortman J."/>
            <person name="Nusbaum C."/>
            <person name="Birren B."/>
        </authorList>
    </citation>
    <scope>NUCLEOTIDE SEQUENCE [LARGE SCALE GENOMIC DNA]</scope>
    <source>
        <strain evidence="1 2">ATCC 51939</strain>
    </source>
</reference>
<dbReference type="STRING" id="1125699.HMPREF9194_00672"/>
<dbReference type="eggNOG" id="ENOG5030Y4G">
    <property type="taxonomic scope" value="Bacteria"/>
</dbReference>
<keyword evidence="2" id="KW-1185">Reference proteome</keyword>
<sequence>MISKLKNGWFMLQQGAKNEKDLYSFRRSNNGCYGADSNPNWVENNNNISSESVSKNLLIKTKNPSTKEIQFWLCDKIGNNLKSIYKYTEKDFVRFYVDAKFQKIIFIKSVENGNAVTEIDY</sequence>
<dbReference type="Proteomes" id="UP000014541">
    <property type="component" value="Unassembled WGS sequence"/>
</dbReference>
<comment type="caution">
    <text evidence="1">The sequence shown here is derived from an EMBL/GenBank/DDBJ whole genome shotgun (WGS) entry which is preliminary data.</text>
</comment>
<evidence type="ECO:0000313" key="1">
    <source>
        <dbReference type="EMBL" id="EPF30355.1"/>
    </source>
</evidence>
<proteinExistence type="predicted"/>
<name>S3JYP7_TREMA</name>
<gene>
    <name evidence="1" type="ORF">HMPREF9194_00672</name>
</gene>
<dbReference type="RefSeq" id="WP_016524966.1">
    <property type="nucleotide sequence ID" value="NZ_KE332518.1"/>
</dbReference>
<accession>S3JYP7</accession>
<dbReference type="OrthoDB" id="9885913at2"/>
<organism evidence="1 2">
    <name type="scientific">Treponema maltophilum ATCC 51939</name>
    <dbReference type="NCBI Taxonomy" id="1125699"/>
    <lineage>
        <taxon>Bacteria</taxon>
        <taxon>Pseudomonadati</taxon>
        <taxon>Spirochaetota</taxon>
        <taxon>Spirochaetia</taxon>
        <taxon>Spirochaetales</taxon>
        <taxon>Treponemataceae</taxon>
        <taxon>Treponema</taxon>
    </lineage>
</organism>
<protein>
    <submittedName>
        <fullName evidence="1">Uncharacterized protein</fullName>
    </submittedName>
</protein>
<dbReference type="PATRIC" id="fig|1125699.3.peg.685"/>
<dbReference type="AlphaFoldDB" id="S3JYP7"/>